<dbReference type="RefSeq" id="WP_062798322.1">
    <property type="nucleotide sequence ID" value="NZ_CP014844.1"/>
</dbReference>
<dbReference type="EMBL" id="CP014844">
    <property type="protein sequence ID" value="AMR77659.1"/>
    <property type="molecule type" value="Genomic_DNA"/>
</dbReference>
<evidence type="ECO:0000313" key="2">
    <source>
        <dbReference type="Proteomes" id="UP000075238"/>
    </source>
</evidence>
<organism evidence="1 2">
    <name type="scientific">Cupriavidus nantongensis</name>
    <dbReference type="NCBI Taxonomy" id="1796606"/>
    <lineage>
        <taxon>Bacteria</taxon>
        <taxon>Pseudomonadati</taxon>
        <taxon>Pseudomonadota</taxon>
        <taxon>Betaproteobacteria</taxon>
        <taxon>Burkholderiales</taxon>
        <taxon>Burkholderiaceae</taxon>
        <taxon>Cupriavidus</taxon>
    </lineage>
</organism>
<dbReference type="STRING" id="1796606.A2G96_07885"/>
<protein>
    <submittedName>
        <fullName evidence="1">Uncharacterized protein</fullName>
    </submittedName>
</protein>
<proteinExistence type="predicted"/>
<dbReference type="Proteomes" id="UP000075238">
    <property type="component" value="Chromosome 1"/>
</dbReference>
<dbReference type="OrthoDB" id="9928114at2"/>
<accession>A0A142JHU7</accession>
<keyword evidence="2" id="KW-1185">Reference proteome</keyword>
<reference evidence="1 2" key="1">
    <citation type="submission" date="2016-03" db="EMBL/GenBank/DDBJ databases">
        <title>Complete genome sequence of a novel chlorpyrifos degrading bacterium, Cupriavidus nantongensis sp. X1.</title>
        <authorList>
            <person name="Fang L."/>
        </authorList>
    </citation>
    <scope>NUCLEOTIDE SEQUENCE [LARGE SCALE GENOMIC DNA]</scope>
    <source>
        <strain evidence="1 2">X1</strain>
    </source>
</reference>
<dbReference type="AlphaFoldDB" id="A0A142JHU7"/>
<name>A0A142JHU7_9BURK</name>
<gene>
    <name evidence="1" type="ORF">A2G96_07885</name>
</gene>
<evidence type="ECO:0000313" key="1">
    <source>
        <dbReference type="EMBL" id="AMR77659.1"/>
    </source>
</evidence>
<sequence>MSAAGSKHLKRLTPMVPGEMQPVLWPDGKVREGFYSGEATHGRGFPQWALQLFGGNKAHWFLEMNSTPDKRSLCGRVWSSPAQLHLPGNYPRCKACEKAREAQQRAGVMP</sequence>
<dbReference type="KEGG" id="cnan:A2G96_07885"/>